<feature type="transmembrane region" description="Helical" evidence="1">
    <location>
        <begin position="251"/>
        <end position="268"/>
    </location>
</feature>
<dbReference type="InterPro" id="IPR004704">
    <property type="entry name" value="PTS_IID_man"/>
</dbReference>
<keyword evidence="1" id="KW-1133">Transmembrane helix</keyword>
<name>A0A133Y5L4_9LACT</name>
<proteinExistence type="predicted"/>
<keyword evidence="1" id="KW-0812">Transmembrane</keyword>
<dbReference type="GO" id="GO:0009401">
    <property type="term" value="P:phosphoenolpyruvate-dependent sugar phosphotransferase system"/>
    <property type="evidence" value="ECO:0007669"/>
    <property type="project" value="InterPro"/>
</dbReference>
<comment type="caution">
    <text evidence="2">The sequence shown here is derived from an EMBL/GenBank/DDBJ whole genome shotgun (WGS) entry which is preliminary data.</text>
</comment>
<feature type="transmembrane region" description="Helical" evidence="1">
    <location>
        <begin position="141"/>
        <end position="160"/>
    </location>
</feature>
<keyword evidence="1" id="KW-0472">Membrane</keyword>
<gene>
    <name evidence="2" type="ORF">HMPREF3187_00008</name>
</gene>
<dbReference type="EMBL" id="LSCQ01000001">
    <property type="protein sequence ID" value="KXB38522.1"/>
    <property type="molecule type" value="Genomic_DNA"/>
</dbReference>
<dbReference type="Pfam" id="PF03613">
    <property type="entry name" value="EIID-AGA"/>
    <property type="match status" value="1"/>
</dbReference>
<accession>A0A133Y5L4</accession>
<dbReference type="Proteomes" id="UP000070422">
    <property type="component" value="Unassembled WGS sequence"/>
</dbReference>
<protein>
    <submittedName>
        <fullName evidence="2">PTS system mannose/fructose/sorbose family IID component</fullName>
    </submittedName>
</protein>
<dbReference type="PANTHER" id="PTHR32502:SF26">
    <property type="entry name" value="PHOSPHOTRANSFERASE SYSTEM SUGAR-SPECIFIC EIID COMPONENT"/>
    <property type="match status" value="1"/>
</dbReference>
<sequence>MKEMILMSSNKLTKKDHRNTALRWAFIGSNTVNFGTLQGAGYAWAISKALRKIYPDDNDYIKAMEVELEYFNTTPYVAPLIIGADVAMQERKGLSSLEAVRSIKTSLMGPLAGIGDSVLWVLYPTIMGSIGGYMALEGNPLGAIIWILFNLLLVGLRVKLYNIGYNSGTRLITDLSEKLSAFTESASIMGLTVVGSLIATVVKVYTPLKFSFGEVSLPLQGGVFEKIMPALLPVILTITVYWLMEKKKWGFLKIIVFLIIFSLIGSYFEFLGVQPV</sequence>
<feature type="transmembrane region" description="Helical" evidence="1">
    <location>
        <begin position="111"/>
        <end position="135"/>
    </location>
</feature>
<feature type="transmembrane region" description="Helical" evidence="1">
    <location>
        <begin position="226"/>
        <end position="244"/>
    </location>
</feature>
<dbReference type="PANTHER" id="PTHR32502">
    <property type="entry name" value="N-ACETYLGALACTOSAMINE PERMEASE II COMPONENT-RELATED"/>
    <property type="match status" value="1"/>
</dbReference>
<evidence type="ECO:0000256" key="1">
    <source>
        <dbReference type="SAM" id="Phobius"/>
    </source>
</evidence>
<dbReference type="GO" id="GO:0005886">
    <property type="term" value="C:plasma membrane"/>
    <property type="evidence" value="ECO:0007669"/>
    <property type="project" value="TreeGrafter"/>
</dbReference>
<dbReference type="PATRIC" id="fig|87541.4.peg.9"/>
<evidence type="ECO:0000313" key="3">
    <source>
        <dbReference type="Proteomes" id="UP000070422"/>
    </source>
</evidence>
<feature type="transmembrane region" description="Helical" evidence="1">
    <location>
        <begin position="181"/>
        <end position="206"/>
    </location>
</feature>
<organism evidence="2 3">
    <name type="scientific">Aerococcus christensenii</name>
    <dbReference type="NCBI Taxonomy" id="87541"/>
    <lineage>
        <taxon>Bacteria</taxon>
        <taxon>Bacillati</taxon>
        <taxon>Bacillota</taxon>
        <taxon>Bacilli</taxon>
        <taxon>Lactobacillales</taxon>
        <taxon>Aerococcaceae</taxon>
        <taxon>Aerococcus</taxon>
    </lineage>
</organism>
<dbReference type="AlphaFoldDB" id="A0A133Y5L4"/>
<dbReference type="PROSITE" id="PS51108">
    <property type="entry name" value="PTS_EIID"/>
    <property type="match status" value="1"/>
</dbReference>
<dbReference type="InterPro" id="IPR050303">
    <property type="entry name" value="GatZ_KbaZ_carbometab"/>
</dbReference>
<reference evidence="2 3" key="1">
    <citation type="submission" date="2016-01" db="EMBL/GenBank/DDBJ databases">
        <authorList>
            <person name="Oliw E.H."/>
        </authorList>
    </citation>
    <scope>NUCLEOTIDE SEQUENCE [LARGE SCALE GENOMIC DNA]</scope>
    <source>
        <strain evidence="2 3">KA00635</strain>
    </source>
</reference>
<evidence type="ECO:0000313" key="2">
    <source>
        <dbReference type="EMBL" id="KXB38522.1"/>
    </source>
</evidence>